<gene>
    <name evidence="4" type="ORF">ENP34_11820</name>
</gene>
<sequence>MAGKHPRHIRVPLDRQTIDALRAGDQVLISGTLLTARDAAHQRLVDALERGEPLPIDLRGQVIYYVGPAPPRPGMVIGSAGPTTSGRMDPYTPALLAAGLRGMIGKGYRSPAVRQAIVEHGAVYFGAIGGSGALLARRITAAEVVAYEDLGPEAIYRLTVVDFPAIVINDRHGGDLYESAPLAYAEPDNQP</sequence>
<proteinExistence type="inferred from homology"/>
<dbReference type="NCBIfam" id="NF005310">
    <property type="entry name" value="PRK06842.1"/>
    <property type="match status" value="1"/>
</dbReference>
<comment type="similarity">
    <text evidence="1">Belongs to the class-I fumarase family.</text>
</comment>
<dbReference type="PANTHER" id="PTHR43351:SF2">
    <property type="entry name" value="L(+)-TARTRATE DEHYDRATASE SUBUNIT BETA-RELATED"/>
    <property type="match status" value="1"/>
</dbReference>
<evidence type="ECO:0000256" key="2">
    <source>
        <dbReference type="ARBA" id="ARBA00023239"/>
    </source>
</evidence>
<comment type="caution">
    <text evidence="4">The sequence shown here is derived from an EMBL/GenBank/DDBJ whole genome shotgun (WGS) entry which is preliminary data.</text>
</comment>
<evidence type="ECO:0000313" key="4">
    <source>
        <dbReference type="EMBL" id="HEG92106.1"/>
    </source>
</evidence>
<dbReference type="PANTHER" id="PTHR43351">
    <property type="entry name" value="L(+)-TARTRATE DEHYDRATASE SUBUNIT BETA"/>
    <property type="match status" value="1"/>
</dbReference>
<dbReference type="GO" id="GO:0016836">
    <property type="term" value="F:hydro-lyase activity"/>
    <property type="evidence" value="ECO:0007669"/>
    <property type="project" value="InterPro"/>
</dbReference>
<reference evidence="4" key="1">
    <citation type="journal article" date="2020" name="mSystems">
        <title>Genome- and Community-Level Interaction Insights into Carbon Utilization and Element Cycling Functions of Hydrothermarchaeota in Hydrothermal Sediment.</title>
        <authorList>
            <person name="Zhou Z."/>
            <person name="Liu Y."/>
            <person name="Xu W."/>
            <person name="Pan J."/>
            <person name="Luo Z.H."/>
            <person name="Li M."/>
        </authorList>
    </citation>
    <scope>NUCLEOTIDE SEQUENCE [LARGE SCALE GENOMIC DNA]</scope>
    <source>
        <strain evidence="4">SpSt-210</strain>
    </source>
</reference>
<dbReference type="Gene3D" id="3.20.130.10">
    <property type="entry name" value="Fe-S hydro-lyase, tartrate dehydratase beta-type, catalytic domain"/>
    <property type="match status" value="1"/>
</dbReference>
<name>A0A831TH20_9BACT</name>
<dbReference type="Pfam" id="PF05683">
    <property type="entry name" value="Fumerase_C"/>
    <property type="match status" value="1"/>
</dbReference>
<accession>A0A831TH20</accession>
<keyword evidence="2 4" id="KW-0456">Lyase</keyword>
<dbReference type="EMBL" id="DSIY01000276">
    <property type="protein sequence ID" value="HEG92106.1"/>
    <property type="molecule type" value="Genomic_DNA"/>
</dbReference>
<organism evidence="4">
    <name type="scientific">Thermorudis peleae</name>
    <dbReference type="NCBI Taxonomy" id="1382356"/>
    <lineage>
        <taxon>Bacteria</taxon>
        <taxon>Pseudomonadati</taxon>
        <taxon>Thermomicrobiota</taxon>
        <taxon>Thermomicrobia</taxon>
        <taxon>Thermomicrobia incertae sedis</taxon>
        <taxon>Thermorudis</taxon>
    </lineage>
</organism>
<feature type="domain" description="Fe-S hydro-lyase tartrate dehydratase beta-type catalytic" evidence="3">
    <location>
        <begin position="11"/>
        <end position="179"/>
    </location>
</feature>
<dbReference type="AlphaFoldDB" id="A0A831TH20"/>
<dbReference type="NCBIfam" id="TIGR00723">
    <property type="entry name" value="ttdB_fumA_fumB"/>
    <property type="match status" value="1"/>
</dbReference>
<protein>
    <submittedName>
        <fullName evidence="4">Fe-S-containing hydro-lyase</fullName>
    </submittedName>
</protein>
<dbReference type="InterPro" id="IPR004647">
    <property type="entry name" value="Fe-S_hydro-lyase_TtdB-typ_cat"/>
</dbReference>
<dbReference type="InterPro" id="IPR036660">
    <property type="entry name" value="Fe-S_hydroAse_TtdB_cat_sf"/>
</dbReference>
<evidence type="ECO:0000256" key="1">
    <source>
        <dbReference type="ARBA" id="ARBA00008876"/>
    </source>
</evidence>
<dbReference type="SUPFAM" id="SSF117457">
    <property type="entry name" value="FumA C-terminal domain-like"/>
    <property type="match status" value="1"/>
</dbReference>
<evidence type="ECO:0000259" key="3">
    <source>
        <dbReference type="Pfam" id="PF05683"/>
    </source>
</evidence>